<dbReference type="PANTHER" id="PTHR34385">
    <property type="entry name" value="D-ALANYL-D-ALANINE CARBOXYPEPTIDASE"/>
    <property type="match status" value="1"/>
</dbReference>
<reference evidence="3 4" key="1">
    <citation type="journal article" date="2012" name="Int. J. Syst. Evol. Microbiol.">
        <title>Flammeovirga pacifica sp. nov., isolated from deep-sea sediment.</title>
        <authorList>
            <person name="Xu H."/>
            <person name="Fu Y."/>
            <person name="Yang N."/>
            <person name="Ding Z."/>
            <person name="Lai Q."/>
            <person name="Zeng R."/>
        </authorList>
    </citation>
    <scope>NUCLEOTIDE SEQUENCE [LARGE SCALE GENOMIC DNA]</scope>
    <source>
        <strain evidence="4">DSM 24597 / LMG 26175 / WPAGA1</strain>
    </source>
</reference>
<keyword evidence="4" id="KW-1185">Reference proteome</keyword>
<accession>A0A1S1YW07</accession>
<dbReference type="Proteomes" id="UP000179797">
    <property type="component" value="Unassembled WGS sequence"/>
</dbReference>
<keyword evidence="1" id="KW-0732">Signal</keyword>
<dbReference type="GO" id="GO:0006508">
    <property type="term" value="P:proteolysis"/>
    <property type="evidence" value="ECO:0007669"/>
    <property type="project" value="InterPro"/>
</dbReference>
<dbReference type="InterPro" id="IPR052179">
    <property type="entry name" value="DD-CPase-like"/>
</dbReference>
<feature type="signal peptide" evidence="1">
    <location>
        <begin position="1"/>
        <end position="21"/>
    </location>
</feature>
<dbReference type="InterPro" id="IPR009045">
    <property type="entry name" value="Zn_M74/Hedgehog-like"/>
</dbReference>
<name>A0A1S1YW07_FLAPC</name>
<proteinExistence type="predicted"/>
<evidence type="ECO:0000313" key="4">
    <source>
        <dbReference type="Proteomes" id="UP000179797"/>
    </source>
</evidence>
<comment type="caution">
    <text evidence="3">The sequence shown here is derived from an EMBL/GenBank/DDBJ whole genome shotgun (WGS) entry which is preliminary data.</text>
</comment>
<dbReference type="InterPro" id="IPR003709">
    <property type="entry name" value="VanY-like_core_dom"/>
</dbReference>
<dbReference type="Gene3D" id="3.30.1380.10">
    <property type="match status" value="1"/>
</dbReference>
<feature type="chain" id="PRO_5012774549" description="D-alanyl-D-alanine carboxypeptidase-like core domain-containing protein" evidence="1">
    <location>
        <begin position="22"/>
        <end position="220"/>
    </location>
</feature>
<evidence type="ECO:0000256" key="1">
    <source>
        <dbReference type="SAM" id="SignalP"/>
    </source>
</evidence>
<gene>
    <name evidence="3" type="ORF">NH26_01895</name>
</gene>
<dbReference type="Pfam" id="PF02557">
    <property type="entry name" value="VanY"/>
    <property type="match status" value="1"/>
</dbReference>
<evidence type="ECO:0000259" key="2">
    <source>
        <dbReference type="Pfam" id="PF02557"/>
    </source>
</evidence>
<dbReference type="EMBL" id="JRYR02000001">
    <property type="protein sequence ID" value="OHX65190.1"/>
    <property type="molecule type" value="Genomic_DNA"/>
</dbReference>
<dbReference type="PANTHER" id="PTHR34385:SF1">
    <property type="entry name" value="PEPTIDOGLYCAN L-ALANYL-D-GLUTAMATE ENDOPEPTIDASE CWLK"/>
    <property type="match status" value="1"/>
</dbReference>
<dbReference type="SUPFAM" id="SSF55166">
    <property type="entry name" value="Hedgehog/DD-peptidase"/>
    <property type="match status" value="1"/>
</dbReference>
<organism evidence="3 4">
    <name type="scientific">Flammeovirga pacifica</name>
    <dbReference type="NCBI Taxonomy" id="915059"/>
    <lineage>
        <taxon>Bacteria</taxon>
        <taxon>Pseudomonadati</taxon>
        <taxon>Bacteroidota</taxon>
        <taxon>Cytophagia</taxon>
        <taxon>Cytophagales</taxon>
        <taxon>Flammeovirgaceae</taxon>
        <taxon>Flammeovirga</taxon>
    </lineage>
</organism>
<sequence>MKNYKHILLLFLLPYSLIAQDSTKDPLQKYWKLRVNLSTYVAQKEGIDIDPKYIYYDFMNLPIGIPFNYLEYIRLDKYQYVDVDNDKLILPAYQAYIDMKKAGSIHNAIINIKSSYRNKSTQVYMMNKYGDQHAEKPGYSEHHLLTTIDIRYCGENTKLFLWLLTHAHEYGWIPSYYFRKDSQIRKEAWHWRFVGKDAAQWYRSTWENEYKAEIIRLEHI</sequence>
<dbReference type="GO" id="GO:0008233">
    <property type="term" value="F:peptidase activity"/>
    <property type="evidence" value="ECO:0007669"/>
    <property type="project" value="InterPro"/>
</dbReference>
<dbReference type="RefSeq" id="WP_158021863.1">
    <property type="nucleotide sequence ID" value="NZ_JRYR02000001.1"/>
</dbReference>
<dbReference type="AlphaFoldDB" id="A0A1S1YW07"/>
<dbReference type="OrthoDB" id="9792074at2"/>
<dbReference type="STRING" id="915059.NH26_01895"/>
<evidence type="ECO:0000313" key="3">
    <source>
        <dbReference type="EMBL" id="OHX65190.1"/>
    </source>
</evidence>
<feature type="domain" description="D-alanyl-D-alanine carboxypeptidase-like core" evidence="2">
    <location>
        <begin position="92"/>
        <end position="196"/>
    </location>
</feature>
<protein>
    <recommendedName>
        <fullName evidence="2">D-alanyl-D-alanine carboxypeptidase-like core domain-containing protein</fullName>
    </recommendedName>
</protein>